<dbReference type="InterPro" id="IPR018708">
    <property type="entry name" value="DUF2225"/>
</dbReference>
<dbReference type="EMBL" id="JACHGK010000004">
    <property type="protein sequence ID" value="MBB6445005.1"/>
    <property type="molecule type" value="Genomic_DNA"/>
</dbReference>
<dbReference type="Proteomes" id="UP000531594">
    <property type="component" value="Unassembled WGS sequence"/>
</dbReference>
<dbReference type="Pfam" id="PF09986">
    <property type="entry name" value="DUF2225"/>
    <property type="match status" value="1"/>
</dbReference>
<keyword evidence="2" id="KW-1185">Reference proteome</keyword>
<evidence type="ECO:0000313" key="1">
    <source>
        <dbReference type="EMBL" id="MBB6445005.1"/>
    </source>
</evidence>
<organism evidence="1 2">
    <name type="scientific">Bacillus benzoevorans</name>
    <dbReference type="NCBI Taxonomy" id="1456"/>
    <lineage>
        <taxon>Bacteria</taxon>
        <taxon>Bacillati</taxon>
        <taxon>Bacillota</taxon>
        <taxon>Bacilli</taxon>
        <taxon>Bacillales</taxon>
        <taxon>Bacillaceae</taxon>
        <taxon>Bacillus</taxon>
    </lineage>
</organism>
<sequence>MTVLEALFDKKCTCHLCGHRFTSKKIRSRYIKCLNHDTDFCPNYEDIEHNPLLYTIYVCPDCGYSFSDDSTPPITTTVKKILEEKIRKNWTPRSYSDKRTIDDAITAYKLAFYCSTLKKEKHVVIAGISLRIAWLNRLQQNCEQEQRFMAIALHEYTEAYNTLDFLGTQLTELKVLYLLGELSRRTDKTAEARKYFSKVIEKQRTSAELRIIEMAKERWREMRDSS</sequence>
<protein>
    <recommendedName>
        <fullName evidence="3">DUF2225 domain-containing protein</fullName>
    </recommendedName>
</protein>
<name>A0A7X0HQC7_9BACI</name>
<gene>
    <name evidence="1" type="ORF">HNR53_001615</name>
</gene>
<dbReference type="AlphaFoldDB" id="A0A7X0HQC7"/>
<dbReference type="RefSeq" id="WP_184524643.1">
    <property type="nucleotide sequence ID" value="NZ_JACHGK010000004.1"/>
</dbReference>
<evidence type="ECO:0000313" key="2">
    <source>
        <dbReference type="Proteomes" id="UP000531594"/>
    </source>
</evidence>
<evidence type="ECO:0008006" key="3">
    <source>
        <dbReference type="Google" id="ProtNLM"/>
    </source>
</evidence>
<accession>A0A7X0HQC7</accession>
<proteinExistence type="predicted"/>
<comment type="caution">
    <text evidence="1">The sequence shown here is derived from an EMBL/GenBank/DDBJ whole genome shotgun (WGS) entry which is preliminary data.</text>
</comment>
<reference evidence="1 2" key="1">
    <citation type="submission" date="2020-08" db="EMBL/GenBank/DDBJ databases">
        <title>Genomic Encyclopedia of Type Strains, Phase IV (KMG-IV): sequencing the most valuable type-strain genomes for metagenomic binning, comparative biology and taxonomic classification.</title>
        <authorList>
            <person name="Goeker M."/>
        </authorList>
    </citation>
    <scope>NUCLEOTIDE SEQUENCE [LARGE SCALE GENOMIC DNA]</scope>
    <source>
        <strain evidence="1 2">DSM 5391</strain>
    </source>
</reference>